<name>A0A0S2W4J0_9FIRM</name>
<organism evidence="2 3">
    <name type="scientific">Intestinimonas butyriciproducens</name>
    <dbReference type="NCBI Taxonomy" id="1297617"/>
    <lineage>
        <taxon>Bacteria</taxon>
        <taxon>Bacillati</taxon>
        <taxon>Bacillota</taxon>
        <taxon>Clostridia</taxon>
        <taxon>Eubacteriales</taxon>
        <taxon>Intestinimonas</taxon>
    </lineage>
</organism>
<gene>
    <name evidence="2" type="ORF">IB211_01905c</name>
</gene>
<reference evidence="2 3" key="1">
    <citation type="journal article" date="2015" name="Nat. Commun.">
        <title>Production of butyrate from lysine and the Amadori product fructoselysine by a human gut commensal.</title>
        <authorList>
            <person name="Bui T.P."/>
            <person name="Ritari J."/>
            <person name="Boeren S."/>
            <person name="de Waard P."/>
            <person name="Plugge C.M."/>
            <person name="de Vos W.M."/>
        </authorList>
    </citation>
    <scope>NUCLEOTIDE SEQUENCE [LARGE SCALE GENOMIC DNA]</scope>
    <source>
        <strain evidence="2 3">AF211</strain>
    </source>
</reference>
<dbReference type="AlphaFoldDB" id="A0A0S2W4J0"/>
<keyword evidence="3" id="KW-1185">Reference proteome</keyword>
<evidence type="ECO:0000256" key="1">
    <source>
        <dbReference type="ARBA" id="ARBA00022649"/>
    </source>
</evidence>
<dbReference type="Proteomes" id="UP000064844">
    <property type="component" value="Chromosome"/>
</dbReference>
<reference evidence="3" key="2">
    <citation type="submission" date="2015-04" db="EMBL/GenBank/DDBJ databases">
        <title>A butyrogenic pathway from the amino acid lysine in a human gut commensal.</title>
        <authorList>
            <person name="de Vos W.M."/>
            <person name="Bui N.T.P."/>
            <person name="Plugge C.M."/>
            <person name="Ritari J."/>
        </authorList>
    </citation>
    <scope>NUCLEOTIDE SEQUENCE [LARGE SCALE GENOMIC DNA]</scope>
    <source>
        <strain evidence="3">AF211</strain>
    </source>
</reference>
<sequence>MDKYSVKLLSRALRDLDGIYDHIANTLLEPGTALNLVDRIENAILSLETMPYRCPERKRGAYANRGYRQLFVENYTAVFRIDEAKKTVIVATVRYSPSEF</sequence>
<dbReference type="KEGG" id="ibu:IB211_01905c"/>
<evidence type="ECO:0000313" key="3">
    <source>
        <dbReference type="Proteomes" id="UP000064844"/>
    </source>
</evidence>
<dbReference type="STRING" id="1297617.IB211_01905c"/>
<dbReference type="Pfam" id="PF05016">
    <property type="entry name" value="ParE_toxin"/>
    <property type="match status" value="1"/>
</dbReference>
<dbReference type="Gene3D" id="3.30.2310.20">
    <property type="entry name" value="RelE-like"/>
    <property type="match status" value="1"/>
</dbReference>
<dbReference type="RefSeq" id="WP_058117865.1">
    <property type="nucleotide sequence ID" value="NZ_CP011307.1"/>
</dbReference>
<dbReference type="SUPFAM" id="SSF143011">
    <property type="entry name" value="RelE-like"/>
    <property type="match status" value="1"/>
</dbReference>
<dbReference type="EMBL" id="CP011307">
    <property type="protein sequence ID" value="ALP94296.1"/>
    <property type="molecule type" value="Genomic_DNA"/>
</dbReference>
<dbReference type="InterPro" id="IPR035093">
    <property type="entry name" value="RelE/ParE_toxin_dom_sf"/>
</dbReference>
<protein>
    <submittedName>
        <fullName evidence="2">Prophage LambdaSa04, RelE/ParE family protein</fullName>
    </submittedName>
</protein>
<evidence type="ECO:0000313" key="2">
    <source>
        <dbReference type="EMBL" id="ALP94296.1"/>
    </source>
</evidence>
<keyword evidence="1" id="KW-1277">Toxin-antitoxin system</keyword>
<accession>A0A0S2W4J0</accession>
<proteinExistence type="predicted"/>
<dbReference type="InterPro" id="IPR007712">
    <property type="entry name" value="RelE/ParE_toxin"/>
</dbReference>